<feature type="domain" description="FAD-binding" evidence="6">
    <location>
        <begin position="11"/>
        <end position="180"/>
    </location>
</feature>
<keyword evidence="3" id="KW-0274">FAD</keyword>
<comment type="caution">
    <text evidence="7">The sequence shown here is derived from an EMBL/GenBank/DDBJ whole genome shotgun (WGS) entry which is preliminary data.</text>
</comment>
<dbReference type="InterPro" id="IPR036188">
    <property type="entry name" value="FAD/NAD-bd_sf"/>
</dbReference>
<dbReference type="EMBL" id="JAAAIL010000266">
    <property type="protein sequence ID" value="KAG0277548.1"/>
    <property type="molecule type" value="Genomic_DNA"/>
</dbReference>
<comment type="similarity">
    <text evidence="1">Belongs to the paxM FAD-dependent monooxygenase family.</text>
</comment>
<dbReference type="GO" id="GO:0004497">
    <property type="term" value="F:monooxygenase activity"/>
    <property type="evidence" value="ECO:0007669"/>
    <property type="project" value="InterPro"/>
</dbReference>
<keyword evidence="5" id="KW-0812">Transmembrane</keyword>
<dbReference type="PRINTS" id="PR00420">
    <property type="entry name" value="RNGMNOXGNASE"/>
</dbReference>
<gene>
    <name evidence="7" type="ORF">BGZ95_005750</name>
</gene>
<reference evidence="7" key="1">
    <citation type="journal article" date="2020" name="Fungal Divers.">
        <title>Resolving the Mortierellaceae phylogeny through synthesis of multi-gene phylogenetics and phylogenomics.</title>
        <authorList>
            <person name="Vandepol N."/>
            <person name="Liber J."/>
            <person name="Desiro A."/>
            <person name="Na H."/>
            <person name="Kennedy M."/>
            <person name="Barry K."/>
            <person name="Grigoriev I.V."/>
            <person name="Miller A.N."/>
            <person name="O'Donnell K."/>
            <person name="Stajich J.E."/>
            <person name="Bonito G."/>
        </authorList>
    </citation>
    <scope>NUCLEOTIDE SEQUENCE</scope>
    <source>
        <strain evidence="7">NRRL 28262</strain>
    </source>
</reference>
<feature type="transmembrane region" description="Helical" evidence="5">
    <location>
        <begin position="12"/>
        <end position="33"/>
    </location>
</feature>
<evidence type="ECO:0000313" key="7">
    <source>
        <dbReference type="EMBL" id="KAG0277548.1"/>
    </source>
</evidence>
<dbReference type="AlphaFoldDB" id="A0AAD4H7K6"/>
<evidence type="ECO:0000256" key="5">
    <source>
        <dbReference type="SAM" id="Phobius"/>
    </source>
</evidence>
<dbReference type="InterPro" id="IPR050562">
    <property type="entry name" value="FAD_mOase_fung"/>
</dbReference>
<evidence type="ECO:0000259" key="6">
    <source>
        <dbReference type="Pfam" id="PF01494"/>
    </source>
</evidence>
<keyword evidence="5" id="KW-0472">Membrane</keyword>
<keyword evidence="4" id="KW-0560">Oxidoreductase</keyword>
<dbReference type="PANTHER" id="PTHR47356">
    <property type="entry name" value="FAD-DEPENDENT MONOOXYGENASE ASQG-RELATED"/>
    <property type="match status" value="1"/>
</dbReference>
<dbReference type="InterPro" id="IPR002938">
    <property type="entry name" value="FAD-bd"/>
</dbReference>
<dbReference type="SUPFAM" id="SSF51905">
    <property type="entry name" value="FAD/NAD(P)-binding domain"/>
    <property type="match status" value="1"/>
</dbReference>
<organism evidence="7 8">
    <name type="scientific">Linnemannia exigua</name>
    <dbReference type="NCBI Taxonomy" id="604196"/>
    <lineage>
        <taxon>Eukaryota</taxon>
        <taxon>Fungi</taxon>
        <taxon>Fungi incertae sedis</taxon>
        <taxon>Mucoromycota</taxon>
        <taxon>Mortierellomycotina</taxon>
        <taxon>Mortierellomycetes</taxon>
        <taxon>Mortierellales</taxon>
        <taxon>Mortierellaceae</taxon>
        <taxon>Linnemannia</taxon>
    </lineage>
</organism>
<evidence type="ECO:0000256" key="4">
    <source>
        <dbReference type="ARBA" id="ARBA00023002"/>
    </source>
</evidence>
<dbReference type="GO" id="GO:0071949">
    <property type="term" value="F:FAD binding"/>
    <property type="evidence" value="ECO:0007669"/>
    <property type="project" value="InterPro"/>
</dbReference>
<dbReference type="Gene3D" id="3.50.50.60">
    <property type="entry name" value="FAD/NAD(P)-binding domain"/>
    <property type="match status" value="1"/>
</dbReference>
<dbReference type="PANTHER" id="PTHR47356:SF2">
    <property type="entry name" value="FAD-BINDING DOMAIN-CONTAINING PROTEIN-RELATED"/>
    <property type="match status" value="1"/>
</dbReference>
<evidence type="ECO:0000313" key="8">
    <source>
        <dbReference type="Proteomes" id="UP001194580"/>
    </source>
</evidence>
<keyword evidence="8" id="KW-1185">Reference proteome</keyword>
<protein>
    <recommendedName>
        <fullName evidence="6">FAD-binding domain-containing protein</fullName>
    </recommendedName>
</protein>
<name>A0AAD4H7K6_9FUNG</name>
<proteinExistence type="inferred from homology"/>
<keyword evidence="5" id="KW-1133">Transmembrane helix</keyword>
<dbReference type="Pfam" id="PF01494">
    <property type="entry name" value="FAD_binding_3"/>
    <property type="match status" value="1"/>
</dbReference>
<evidence type="ECO:0000256" key="3">
    <source>
        <dbReference type="ARBA" id="ARBA00022827"/>
    </source>
</evidence>
<accession>A0AAD4H7K6</accession>
<keyword evidence="2" id="KW-0285">Flavoprotein</keyword>
<evidence type="ECO:0000256" key="2">
    <source>
        <dbReference type="ARBA" id="ARBA00022630"/>
    </source>
</evidence>
<evidence type="ECO:0000256" key="1">
    <source>
        <dbReference type="ARBA" id="ARBA00007992"/>
    </source>
</evidence>
<sequence>MSYSQKHPNPRVIVIGAGIGGLMMGLLLGKAGITYQIFERSSHVRTLGALMSINANILPVFEQLGLMEEVENISLRNRWSGIYNSKMKQIAKIGMEDYKGCTGYDFLVFSRPEFCDVLLRQIPKDRISFNKRILKMRKCIDGTRIYCSDNSIYEGDIVIGADGAYSSVRHNMHKMMENDGLRILKDNSDMPMPYLCMVGTTNPLNPEKYPQLKDPLTHLHHVVGDAVFSWTVITIPRNRFCWSVMAQIKNQGEAKEQRFRNSEWGPEANNALIEQVKDFPITFGGTLGDMISATPKERVSKVMLEEKLFDTWHYGSVVLIGDGAMNAMQDAVVLVNCLYDLLDCSPESITAAFEDYKSQRYSHAKKQVAYSKLNAKVSSGQTFAERAIRHLVLNYIPASVKAKQFSKAAAYRPQIAFLPQIRDKGSIKSLPNRPSKRAMYEESIQRKRRAVAVYDSSEVSASTISFSEAGYTLGEKKCSTEIQYRPV</sequence>
<dbReference type="Proteomes" id="UP001194580">
    <property type="component" value="Unassembled WGS sequence"/>
</dbReference>